<protein>
    <recommendedName>
        <fullName evidence="2">Carboxypeptidase regulatory-like domain-containing protein</fullName>
    </recommendedName>
</protein>
<gene>
    <name evidence="1" type="ORF">S01H1_72876</name>
</gene>
<evidence type="ECO:0000313" key="1">
    <source>
        <dbReference type="EMBL" id="GAG38794.1"/>
    </source>
</evidence>
<accession>X0X6D0</accession>
<sequence>AKWFLGLESRILFGAGTSLPRESAAHPQGASDLASRLLDPVERNFIPTLEVWQSDKTGTVTGRILDQNNDPVINARVEIHSVVVTTYTDSNGYFSATVVPGIHTVYVWNSDGDQIIVGEPITATEGGTAVIPDQVVDDPSANHAPVISSLTANPSSIVGPPPISKITLEVSDSDGDNINWSATIISGPSEGNISPESGTIEGGSGSTEITFHPPFENGTYTVTFSINDGKGGLDTGSVNITVD</sequence>
<organism evidence="1">
    <name type="scientific">marine sediment metagenome</name>
    <dbReference type="NCBI Taxonomy" id="412755"/>
    <lineage>
        <taxon>unclassified sequences</taxon>
        <taxon>metagenomes</taxon>
        <taxon>ecological metagenomes</taxon>
    </lineage>
</organism>
<evidence type="ECO:0008006" key="2">
    <source>
        <dbReference type="Google" id="ProtNLM"/>
    </source>
</evidence>
<feature type="non-terminal residue" evidence="1">
    <location>
        <position position="1"/>
    </location>
</feature>
<dbReference type="GO" id="GO:0030246">
    <property type="term" value="F:carbohydrate binding"/>
    <property type="evidence" value="ECO:0007669"/>
    <property type="project" value="InterPro"/>
</dbReference>
<dbReference type="Pfam" id="PF13620">
    <property type="entry name" value="CarboxypepD_reg"/>
    <property type="match status" value="1"/>
</dbReference>
<dbReference type="Gene3D" id="2.60.40.10">
    <property type="entry name" value="Immunoglobulins"/>
    <property type="match status" value="1"/>
</dbReference>
<comment type="caution">
    <text evidence="1">The sequence shown here is derived from an EMBL/GenBank/DDBJ whole genome shotgun (WGS) entry which is preliminary data.</text>
</comment>
<reference evidence="1" key="1">
    <citation type="journal article" date="2014" name="Front. Microbiol.">
        <title>High frequency of phylogenetically diverse reductive dehalogenase-homologous genes in deep subseafloor sedimentary metagenomes.</title>
        <authorList>
            <person name="Kawai M."/>
            <person name="Futagami T."/>
            <person name="Toyoda A."/>
            <person name="Takaki Y."/>
            <person name="Nishi S."/>
            <person name="Hori S."/>
            <person name="Arai W."/>
            <person name="Tsubouchi T."/>
            <person name="Morono Y."/>
            <person name="Uchiyama I."/>
            <person name="Ito T."/>
            <person name="Fujiyama A."/>
            <person name="Inagaki F."/>
            <person name="Takami H."/>
        </authorList>
    </citation>
    <scope>NUCLEOTIDE SEQUENCE</scope>
    <source>
        <strain evidence="1">Expedition CK06-06</strain>
    </source>
</reference>
<dbReference type="SUPFAM" id="SSF49452">
    <property type="entry name" value="Starch-binding domain-like"/>
    <property type="match status" value="1"/>
</dbReference>
<name>X0X6D0_9ZZZZ</name>
<dbReference type="InterPro" id="IPR013784">
    <property type="entry name" value="Carb-bd-like_fold"/>
</dbReference>
<proteinExistence type="predicted"/>
<dbReference type="AlphaFoldDB" id="X0X6D0"/>
<dbReference type="Pfam" id="PF17963">
    <property type="entry name" value="Big_9"/>
    <property type="match status" value="1"/>
</dbReference>
<feature type="non-terminal residue" evidence="1">
    <location>
        <position position="243"/>
    </location>
</feature>
<dbReference type="EMBL" id="BARS01048651">
    <property type="protein sequence ID" value="GAG38794.1"/>
    <property type="molecule type" value="Genomic_DNA"/>
</dbReference>
<dbReference type="Gene3D" id="2.60.40.1120">
    <property type="entry name" value="Carboxypeptidase-like, regulatory domain"/>
    <property type="match status" value="1"/>
</dbReference>
<dbReference type="InterPro" id="IPR013783">
    <property type="entry name" value="Ig-like_fold"/>
</dbReference>